<keyword evidence="7 8" id="KW-0807">Transducer</keyword>
<feature type="transmembrane region" description="Helical" evidence="8">
    <location>
        <begin position="20"/>
        <end position="41"/>
    </location>
</feature>
<dbReference type="GO" id="GO:0050909">
    <property type="term" value="P:sensory perception of taste"/>
    <property type="evidence" value="ECO:0007669"/>
    <property type="project" value="InterPro"/>
</dbReference>
<evidence type="ECO:0000256" key="7">
    <source>
        <dbReference type="ARBA" id="ARBA00023224"/>
    </source>
</evidence>
<evidence type="ECO:0000313" key="10">
    <source>
        <dbReference type="Proteomes" id="UP000008820"/>
    </source>
</evidence>
<dbReference type="InParanoid" id="A0A6I8TXN3"/>
<feature type="transmembrane region" description="Helical" evidence="8">
    <location>
        <begin position="257"/>
        <end position="277"/>
    </location>
</feature>
<feature type="transmembrane region" description="Helical" evidence="8">
    <location>
        <begin position="218"/>
        <end position="237"/>
    </location>
</feature>
<keyword evidence="6 8" id="KW-0675">Receptor</keyword>
<dbReference type="GO" id="GO:0007635">
    <property type="term" value="P:chemosensory behavior"/>
    <property type="evidence" value="ECO:0007669"/>
    <property type="project" value="TreeGrafter"/>
</dbReference>
<dbReference type="FunCoup" id="A0A6I8TXN3">
    <property type="interactions" value="5"/>
</dbReference>
<gene>
    <name evidence="9" type="primary">23687589</name>
</gene>
<dbReference type="EnsemblMetazoa" id="AAEL019947-RA">
    <property type="protein sequence ID" value="AAEL019947-PA"/>
    <property type="gene ID" value="AAEL019947"/>
</dbReference>
<dbReference type="Pfam" id="PF08395">
    <property type="entry name" value="7tm_7"/>
    <property type="match status" value="1"/>
</dbReference>
<feature type="transmembrane region" description="Helical" evidence="8">
    <location>
        <begin position="114"/>
        <end position="133"/>
    </location>
</feature>
<dbReference type="OrthoDB" id="6478931at2759"/>
<keyword evidence="4 8" id="KW-1133">Transmembrane helix</keyword>
<comment type="subcellular location">
    <subcellularLocation>
        <location evidence="1 8">Cell membrane</location>
        <topology evidence="1 8">Multi-pass membrane protein</topology>
    </subcellularLocation>
</comment>
<dbReference type="Proteomes" id="UP000008820">
    <property type="component" value="Chromosome 2"/>
</dbReference>
<evidence type="ECO:0000256" key="8">
    <source>
        <dbReference type="RuleBase" id="RU363108"/>
    </source>
</evidence>
<comment type="function">
    <text evidence="8">Gustatory receptor which mediates acceptance or avoidance behavior, depending on its substrates.</text>
</comment>
<comment type="similarity">
    <text evidence="8">Belongs to the insect chemoreceptor superfamily. Gustatory receptor (GR) family.</text>
</comment>
<protein>
    <recommendedName>
        <fullName evidence="8">Gustatory receptor</fullName>
    </recommendedName>
</protein>
<dbReference type="GO" id="GO:0030425">
    <property type="term" value="C:dendrite"/>
    <property type="evidence" value="ECO:0007669"/>
    <property type="project" value="TreeGrafter"/>
</dbReference>
<evidence type="ECO:0000256" key="3">
    <source>
        <dbReference type="ARBA" id="ARBA00022692"/>
    </source>
</evidence>
<feature type="transmembrane region" description="Helical" evidence="8">
    <location>
        <begin position="153"/>
        <end position="172"/>
    </location>
</feature>
<dbReference type="GO" id="GO:0043025">
    <property type="term" value="C:neuronal cell body"/>
    <property type="evidence" value="ECO:0007669"/>
    <property type="project" value="TreeGrafter"/>
</dbReference>
<evidence type="ECO:0000256" key="5">
    <source>
        <dbReference type="ARBA" id="ARBA00023136"/>
    </source>
</evidence>
<name>A0A6I8TXN3_AEDAE</name>
<reference evidence="9" key="2">
    <citation type="submission" date="2020-05" db="UniProtKB">
        <authorList>
            <consortium name="EnsemblMetazoa"/>
        </authorList>
    </citation>
    <scope>IDENTIFICATION</scope>
    <source>
        <strain evidence="9">LVP_AGWG</strain>
    </source>
</reference>
<evidence type="ECO:0000313" key="9">
    <source>
        <dbReference type="EnsemblMetazoa" id="AAEL019947-PA"/>
    </source>
</evidence>
<evidence type="ECO:0000256" key="2">
    <source>
        <dbReference type="ARBA" id="ARBA00022475"/>
    </source>
</evidence>
<evidence type="ECO:0000256" key="4">
    <source>
        <dbReference type="ARBA" id="ARBA00022989"/>
    </source>
</evidence>
<evidence type="ECO:0000256" key="6">
    <source>
        <dbReference type="ARBA" id="ARBA00023170"/>
    </source>
</evidence>
<keyword evidence="2 8" id="KW-1003">Cell membrane</keyword>
<dbReference type="PANTHER" id="PTHR21143">
    <property type="entry name" value="INVERTEBRATE GUSTATORY RECEPTOR"/>
    <property type="match status" value="1"/>
</dbReference>
<dbReference type="GO" id="GO:0008049">
    <property type="term" value="P:male courtship behavior"/>
    <property type="evidence" value="ECO:0007669"/>
    <property type="project" value="TreeGrafter"/>
</dbReference>
<dbReference type="GO" id="GO:0007165">
    <property type="term" value="P:signal transduction"/>
    <property type="evidence" value="ECO:0007669"/>
    <property type="project" value="UniProtKB-KW"/>
</dbReference>
<keyword evidence="3 8" id="KW-0812">Transmembrane</keyword>
<proteinExistence type="inferred from homology"/>
<evidence type="ECO:0000256" key="1">
    <source>
        <dbReference type="ARBA" id="ARBA00004651"/>
    </source>
</evidence>
<reference evidence="9 10" key="1">
    <citation type="submission" date="2017-06" db="EMBL/GenBank/DDBJ databases">
        <title>Aedes aegypti genome working group (AGWG) sequencing and assembly.</title>
        <authorList>
            <consortium name="Aedes aegypti Genome Working Group (AGWG)"/>
            <person name="Matthews B.J."/>
        </authorList>
    </citation>
    <scope>NUCLEOTIDE SEQUENCE [LARGE SCALE GENOMIC DNA]</scope>
    <source>
        <strain evidence="9 10">LVP_AGWG</strain>
    </source>
</reference>
<dbReference type="PANTHER" id="PTHR21143:SF134">
    <property type="entry name" value="GUSTATORY RECEPTOR"/>
    <property type="match status" value="1"/>
</dbReference>
<dbReference type="AlphaFoldDB" id="A0A6I8TXN3"/>
<organism evidence="9 10">
    <name type="scientific">Aedes aegypti</name>
    <name type="common">Yellowfever mosquito</name>
    <name type="synonym">Culex aegypti</name>
    <dbReference type="NCBI Taxonomy" id="7159"/>
    <lineage>
        <taxon>Eukaryota</taxon>
        <taxon>Metazoa</taxon>
        <taxon>Ecdysozoa</taxon>
        <taxon>Arthropoda</taxon>
        <taxon>Hexapoda</taxon>
        <taxon>Insecta</taxon>
        <taxon>Pterygota</taxon>
        <taxon>Neoptera</taxon>
        <taxon>Endopterygota</taxon>
        <taxon>Diptera</taxon>
        <taxon>Nematocera</taxon>
        <taxon>Culicoidea</taxon>
        <taxon>Culicidae</taxon>
        <taxon>Culicinae</taxon>
        <taxon>Aedini</taxon>
        <taxon>Aedes</taxon>
        <taxon>Stegomyia</taxon>
    </lineage>
</organism>
<keyword evidence="10" id="KW-1185">Reference proteome</keyword>
<feature type="transmembrane region" description="Helical" evidence="8">
    <location>
        <begin position="61"/>
        <end position="79"/>
    </location>
</feature>
<dbReference type="GO" id="GO:0030424">
    <property type="term" value="C:axon"/>
    <property type="evidence" value="ECO:0007669"/>
    <property type="project" value="TreeGrafter"/>
</dbReference>
<dbReference type="InterPro" id="IPR013604">
    <property type="entry name" value="7TM_chemorcpt"/>
</dbReference>
<keyword evidence="5 8" id="KW-0472">Membrane</keyword>
<sequence>MLGRSPFSPKNDLKKIVSHLVQLSWTVAIYFCHLYCAYQTITETMRLHLPFFTQLLYNCELIITTISMTMIFIGCRYHSAQYHIVTDKIVEVLVGFELFGENDMLQKVQQRLKAVIVFATVLFTISVGCDFHTRPTFWKTLISVGSYILPHWITVMAMIQYTYVVSVIHQITKHSNRVLKRQVEIQHTVSEKNVFDTIEFLQQKILLINHLMYDVNKVFGWLFLNTILSVIIVSSVQFLEGYQFSYRKTVSIKDITYFIYTIFWIVLQLGHLMLFLYPNHLVKYEMKKIALNLCELDRPELFEIVEKFSRQFLLHDGQYLACGIVELDLKLLTSIFGALTTYLVLLIQYDTGDYRSQFG</sequence>
<dbReference type="GO" id="GO:0005886">
    <property type="term" value="C:plasma membrane"/>
    <property type="evidence" value="ECO:0007669"/>
    <property type="project" value="UniProtKB-SubCell"/>
</dbReference>
<comment type="caution">
    <text evidence="8">Lacks conserved residue(s) required for the propagation of feature annotation.</text>
</comment>
<accession>A0A6I8TXN3</accession>